<dbReference type="GO" id="GO:0005737">
    <property type="term" value="C:cytoplasm"/>
    <property type="evidence" value="ECO:0007669"/>
    <property type="project" value="UniProtKB-SubCell"/>
</dbReference>
<evidence type="ECO:0000313" key="20">
    <source>
        <dbReference type="Proteomes" id="UP000308891"/>
    </source>
</evidence>
<dbReference type="FunFam" id="3.30.390.30:FF:000001">
    <property type="entry name" value="Dihydrolipoyl dehydrogenase"/>
    <property type="match status" value="1"/>
</dbReference>
<evidence type="ECO:0000256" key="10">
    <source>
        <dbReference type="ARBA" id="ARBA00023157"/>
    </source>
</evidence>
<feature type="domain" description="Pyridine nucleotide-disulphide oxidoreductase dimerisation" evidence="17">
    <location>
        <begin position="358"/>
        <end position="467"/>
    </location>
</feature>
<dbReference type="PIRSF" id="PIRSF000350">
    <property type="entry name" value="Mercury_reductase_MerA"/>
    <property type="match status" value="1"/>
</dbReference>
<feature type="binding site" evidence="14">
    <location>
        <position position="215"/>
    </location>
    <ligand>
        <name>NAD(+)</name>
        <dbReference type="ChEBI" id="CHEBI:57540"/>
    </ligand>
</feature>
<dbReference type="OrthoDB" id="178496at2"/>
<evidence type="ECO:0000256" key="5">
    <source>
        <dbReference type="ARBA" id="ARBA00022490"/>
    </source>
</evidence>
<dbReference type="InterPro" id="IPR016156">
    <property type="entry name" value="FAD/NAD-linked_Rdtase_dimer_sf"/>
</dbReference>
<dbReference type="GO" id="GO:0004148">
    <property type="term" value="F:dihydrolipoyl dehydrogenase (NADH) activity"/>
    <property type="evidence" value="ECO:0007669"/>
    <property type="project" value="UniProtKB-EC"/>
</dbReference>
<dbReference type="InterPro" id="IPR004099">
    <property type="entry name" value="Pyr_nucl-diS_OxRdtase_dimer"/>
</dbReference>
<dbReference type="GO" id="GO:0006103">
    <property type="term" value="P:2-oxoglutarate metabolic process"/>
    <property type="evidence" value="ECO:0007669"/>
    <property type="project" value="TreeGrafter"/>
</dbReference>
<dbReference type="InterPro" id="IPR006258">
    <property type="entry name" value="Lipoamide_DH"/>
</dbReference>
<name>A0A4T0UTD9_9NEIS</name>
<comment type="caution">
    <text evidence="19">The sequence shown here is derived from an EMBL/GenBank/DDBJ whole genome shotgun (WGS) entry which is preliminary data.</text>
</comment>
<evidence type="ECO:0000259" key="17">
    <source>
        <dbReference type="Pfam" id="PF02852"/>
    </source>
</evidence>
<evidence type="ECO:0000256" key="4">
    <source>
        <dbReference type="ARBA" id="ARBA00016961"/>
    </source>
</evidence>
<dbReference type="InterPro" id="IPR023753">
    <property type="entry name" value="FAD/NAD-binding_dom"/>
</dbReference>
<evidence type="ECO:0000256" key="3">
    <source>
        <dbReference type="ARBA" id="ARBA00012608"/>
    </source>
</evidence>
<dbReference type="PROSITE" id="PS00076">
    <property type="entry name" value="PYRIDINE_REDOX_1"/>
    <property type="match status" value="1"/>
</dbReference>
<evidence type="ECO:0000256" key="12">
    <source>
        <dbReference type="ARBA" id="ARBA00049187"/>
    </source>
</evidence>
<comment type="similarity">
    <text evidence="2 16">Belongs to the class-I pyridine nucleotide-disulfide oxidoreductase family.</text>
</comment>
<feature type="binding site" evidence="14">
    <location>
        <begin position="155"/>
        <end position="157"/>
    </location>
    <ligand>
        <name>FAD</name>
        <dbReference type="ChEBI" id="CHEBI:57692"/>
    </ligand>
</feature>
<evidence type="ECO:0000256" key="8">
    <source>
        <dbReference type="ARBA" id="ARBA00023002"/>
    </source>
</evidence>
<comment type="catalytic activity">
    <reaction evidence="12 16">
        <text>N(6)-[(R)-dihydrolipoyl]-L-lysyl-[protein] + NAD(+) = N(6)-[(R)-lipoyl]-L-lysyl-[protein] + NADH + H(+)</text>
        <dbReference type="Rhea" id="RHEA:15045"/>
        <dbReference type="Rhea" id="RHEA-COMP:10474"/>
        <dbReference type="Rhea" id="RHEA-COMP:10475"/>
        <dbReference type="ChEBI" id="CHEBI:15378"/>
        <dbReference type="ChEBI" id="CHEBI:57540"/>
        <dbReference type="ChEBI" id="CHEBI:57945"/>
        <dbReference type="ChEBI" id="CHEBI:83099"/>
        <dbReference type="ChEBI" id="CHEBI:83100"/>
        <dbReference type="EC" id="1.8.1.4"/>
    </reaction>
</comment>
<sequence>MSQQFDVVVIGGGPGGYVAAIRAAQLGFSTACVDAFVGKRGKPALGGTCLNVGCIPSKALLQSSENFHAAQHDFARHGITVEGVKIDVPAMIERKDGIVDKLTGGIGFLLKKNKVASLHGVASLKSRENERWVVEVAVDGKVVDTVHATHVILATGSRPRPLPGVAVDNVTVLDNEGALNLTAVPARLGVIGAGVIGLEMGSVWKRLGAEVTILEAMPTFLAAADQQIAKEALRTFTRDQGLDIQLGVKIGEIKNLGDKVTVAYELNGEQKLAEFDKLIVSIGRVPNTDGLGAGNVGLQVDERGFVVVDEHCHTNLPNMWAIGDVVRGPMLAHKASEEGVAVAERIAGQKPHVDFGAIPWVIYTSPEIAWVGKTEEQLKAEGIEYKKGTSGFAANGRALGLDHAQGTVKLLACAKTDRVLGVHMIGPMVSELVTEGVLALEFKAASEDLARIVHAHPSLSEVVHEAALAADKRALHG</sequence>
<feature type="binding site" evidence="14">
    <location>
        <position position="58"/>
    </location>
    <ligand>
        <name>FAD</name>
        <dbReference type="ChEBI" id="CHEBI:57692"/>
    </ligand>
</feature>
<proteinExistence type="inferred from homology"/>
<dbReference type="PANTHER" id="PTHR22912">
    <property type="entry name" value="DISULFIDE OXIDOREDUCTASE"/>
    <property type="match status" value="1"/>
</dbReference>
<comment type="subcellular location">
    <subcellularLocation>
        <location evidence="1">Cytoplasm</location>
    </subcellularLocation>
</comment>
<feature type="binding site" evidence="14">
    <location>
        <begin position="192"/>
        <end position="199"/>
    </location>
    <ligand>
        <name>NAD(+)</name>
        <dbReference type="ChEBI" id="CHEBI:57540"/>
    </ligand>
</feature>
<evidence type="ECO:0000313" key="19">
    <source>
        <dbReference type="EMBL" id="TIC82118.1"/>
    </source>
</evidence>
<dbReference type="InterPro" id="IPR001100">
    <property type="entry name" value="Pyr_nuc-diS_OxRdtase"/>
</dbReference>
<evidence type="ECO:0000256" key="11">
    <source>
        <dbReference type="ARBA" id="ARBA00023284"/>
    </source>
</evidence>
<dbReference type="Pfam" id="PF07992">
    <property type="entry name" value="Pyr_redox_2"/>
    <property type="match status" value="1"/>
</dbReference>
<dbReference type="RefSeq" id="WP_136553660.1">
    <property type="nucleotide sequence ID" value="NZ_STGJ01000010.1"/>
</dbReference>
<dbReference type="AlphaFoldDB" id="A0A4T0UTD9"/>
<feature type="active site" description="Proton acceptor" evidence="13">
    <location>
        <position position="456"/>
    </location>
</feature>
<feature type="disulfide bond" description="Redox-active" evidence="15">
    <location>
        <begin position="49"/>
        <end position="54"/>
    </location>
</feature>
<dbReference type="Pfam" id="PF02852">
    <property type="entry name" value="Pyr_redox_dim"/>
    <property type="match status" value="1"/>
</dbReference>
<organism evidence="19 20">
    <name type="scientific">Crenobacter intestini</name>
    <dbReference type="NCBI Taxonomy" id="2563443"/>
    <lineage>
        <taxon>Bacteria</taxon>
        <taxon>Pseudomonadati</taxon>
        <taxon>Pseudomonadota</taxon>
        <taxon>Betaproteobacteria</taxon>
        <taxon>Neisseriales</taxon>
        <taxon>Neisseriaceae</taxon>
        <taxon>Crenobacter</taxon>
    </lineage>
</organism>
<reference evidence="19 20" key="1">
    <citation type="submission" date="2019-04" db="EMBL/GenBank/DDBJ databases">
        <title>Crenobacter sp. nov.</title>
        <authorList>
            <person name="Shi S."/>
        </authorList>
    </citation>
    <scope>NUCLEOTIDE SEQUENCE [LARGE SCALE GENOMIC DNA]</scope>
    <source>
        <strain evidence="19 20">GY 70310</strain>
    </source>
</reference>
<evidence type="ECO:0000256" key="13">
    <source>
        <dbReference type="PIRSR" id="PIRSR000350-2"/>
    </source>
</evidence>
<feature type="binding site" evidence="14">
    <location>
        <position position="324"/>
    </location>
    <ligand>
        <name>FAD</name>
        <dbReference type="ChEBI" id="CHEBI:57692"/>
    </ligand>
</feature>
<dbReference type="PRINTS" id="PR00368">
    <property type="entry name" value="FADPNR"/>
</dbReference>
<dbReference type="PRINTS" id="PR00411">
    <property type="entry name" value="PNDRDTASEI"/>
</dbReference>
<dbReference type="Gene3D" id="3.50.50.60">
    <property type="entry name" value="FAD/NAD(P)-binding domain"/>
    <property type="match status" value="2"/>
</dbReference>
<dbReference type="InterPro" id="IPR050151">
    <property type="entry name" value="Class-I_Pyr_Nuc-Dis_Oxidored"/>
</dbReference>
<dbReference type="InterPro" id="IPR036188">
    <property type="entry name" value="FAD/NAD-bd_sf"/>
</dbReference>
<keyword evidence="14" id="KW-0547">Nucleotide-binding</keyword>
<accession>A0A4T0UTD9</accession>
<feature type="binding site" evidence="14">
    <location>
        <begin position="330"/>
        <end position="333"/>
    </location>
    <ligand>
        <name>FAD</name>
        <dbReference type="ChEBI" id="CHEBI:57692"/>
    </ligand>
</feature>
<dbReference type="PANTHER" id="PTHR22912:SF224">
    <property type="entry name" value="DIHYDROLIPOYL DEHYDROGENASE"/>
    <property type="match status" value="1"/>
</dbReference>
<dbReference type="Proteomes" id="UP000308891">
    <property type="component" value="Unassembled WGS sequence"/>
</dbReference>
<evidence type="ECO:0000256" key="15">
    <source>
        <dbReference type="PIRSR" id="PIRSR000350-4"/>
    </source>
</evidence>
<comment type="miscellaneous">
    <text evidence="16">The active site is a redox-active disulfide bond.</text>
</comment>
<evidence type="ECO:0000256" key="16">
    <source>
        <dbReference type="RuleBase" id="RU003692"/>
    </source>
</evidence>
<dbReference type="Gene3D" id="3.30.390.30">
    <property type="match status" value="1"/>
</dbReference>
<feature type="binding site" evidence="14">
    <location>
        <position position="283"/>
    </location>
    <ligand>
        <name>NAD(+)</name>
        <dbReference type="ChEBI" id="CHEBI:57540"/>
    </ligand>
</feature>
<evidence type="ECO:0000256" key="2">
    <source>
        <dbReference type="ARBA" id="ARBA00007532"/>
    </source>
</evidence>
<dbReference type="EC" id="1.8.1.4" evidence="3 16"/>
<feature type="domain" description="FAD/NAD(P)-binding" evidence="18">
    <location>
        <begin position="5"/>
        <end position="339"/>
    </location>
</feature>
<keyword evidence="20" id="KW-1185">Reference proteome</keyword>
<evidence type="ECO:0000256" key="9">
    <source>
        <dbReference type="ARBA" id="ARBA00023027"/>
    </source>
</evidence>
<evidence type="ECO:0000256" key="14">
    <source>
        <dbReference type="PIRSR" id="PIRSR000350-3"/>
    </source>
</evidence>
<protein>
    <recommendedName>
        <fullName evidence="4 16">Dihydrolipoyl dehydrogenase</fullName>
        <ecNumber evidence="3 16">1.8.1.4</ecNumber>
    </recommendedName>
</protein>
<keyword evidence="7 14" id="KW-0274">FAD</keyword>
<dbReference type="SUPFAM" id="SSF55424">
    <property type="entry name" value="FAD/NAD-linked reductases, dimerisation (C-terminal) domain"/>
    <property type="match status" value="1"/>
</dbReference>
<gene>
    <name evidence="19" type="primary">lpdA</name>
    <name evidence="19" type="ORF">E5K04_10205</name>
</gene>
<dbReference type="SUPFAM" id="SSF51905">
    <property type="entry name" value="FAD/NAD(P)-binding domain"/>
    <property type="match status" value="1"/>
</dbReference>
<keyword evidence="10" id="KW-1015">Disulfide bond</keyword>
<keyword evidence="11 16" id="KW-0676">Redox-active center</keyword>
<evidence type="ECO:0000256" key="6">
    <source>
        <dbReference type="ARBA" id="ARBA00022630"/>
    </source>
</evidence>
<comment type="cofactor">
    <cofactor evidence="14 16">
        <name>FAD</name>
        <dbReference type="ChEBI" id="CHEBI:57692"/>
    </cofactor>
    <text evidence="14 16">Binds 1 FAD per subunit.</text>
</comment>
<dbReference type="NCBIfam" id="TIGR01350">
    <property type="entry name" value="lipoamide_DH"/>
    <property type="match status" value="1"/>
</dbReference>
<keyword evidence="6 16" id="KW-0285">Flavoprotein</keyword>
<keyword evidence="9 14" id="KW-0520">NAD</keyword>
<keyword evidence="8 16" id="KW-0560">Oxidoreductase</keyword>
<dbReference type="InterPro" id="IPR012999">
    <property type="entry name" value="Pyr_OxRdtase_I_AS"/>
</dbReference>
<dbReference type="EMBL" id="STGJ01000010">
    <property type="protein sequence ID" value="TIC82118.1"/>
    <property type="molecule type" value="Genomic_DNA"/>
</dbReference>
<keyword evidence="5" id="KW-0963">Cytoplasm</keyword>
<dbReference type="GO" id="GO:0050660">
    <property type="term" value="F:flavin adenine dinucleotide binding"/>
    <property type="evidence" value="ECO:0007669"/>
    <property type="project" value="InterPro"/>
</dbReference>
<evidence type="ECO:0000259" key="18">
    <source>
        <dbReference type="Pfam" id="PF07992"/>
    </source>
</evidence>
<evidence type="ECO:0000256" key="1">
    <source>
        <dbReference type="ARBA" id="ARBA00004496"/>
    </source>
</evidence>
<evidence type="ECO:0000256" key="7">
    <source>
        <dbReference type="ARBA" id="ARBA00022827"/>
    </source>
</evidence>